<feature type="transmembrane region" description="Helical" evidence="6">
    <location>
        <begin position="230"/>
        <end position="252"/>
    </location>
</feature>
<gene>
    <name evidence="7" type="ORF">ACFPM8_00780</name>
</gene>
<dbReference type="EMBL" id="JBHSMT010000004">
    <property type="protein sequence ID" value="MFC5472483.1"/>
    <property type="molecule type" value="Genomic_DNA"/>
</dbReference>
<dbReference type="InterPro" id="IPR001851">
    <property type="entry name" value="ABC_transp_permease"/>
</dbReference>
<evidence type="ECO:0000256" key="4">
    <source>
        <dbReference type="ARBA" id="ARBA00022989"/>
    </source>
</evidence>
<dbReference type="RefSeq" id="WP_378993967.1">
    <property type="nucleotide sequence ID" value="NZ_JBHSMT010000004.1"/>
</dbReference>
<evidence type="ECO:0000256" key="5">
    <source>
        <dbReference type="ARBA" id="ARBA00023136"/>
    </source>
</evidence>
<comment type="subcellular location">
    <subcellularLocation>
        <location evidence="1">Cell membrane</location>
        <topology evidence="1">Multi-pass membrane protein</topology>
    </subcellularLocation>
</comment>
<keyword evidence="2" id="KW-1003">Cell membrane</keyword>
<feature type="transmembrane region" description="Helical" evidence="6">
    <location>
        <begin position="264"/>
        <end position="283"/>
    </location>
</feature>
<evidence type="ECO:0000256" key="1">
    <source>
        <dbReference type="ARBA" id="ARBA00004651"/>
    </source>
</evidence>
<dbReference type="CDD" id="cd06581">
    <property type="entry name" value="TM_PBP1_LivM_like"/>
    <property type="match status" value="1"/>
</dbReference>
<comment type="caution">
    <text evidence="7">The sequence shown here is derived from an EMBL/GenBank/DDBJ whole genome shotgun (WGS) entry which is preliminary data.</text>
</comment>
<evidence type="ECO:0000256" key="6">
    <source>
        <dbReference type="SAM" id="Phobius"/>
    </source>
</evidence>
<feature type="transmembrane region" description="Helical" evidence="6">
    <location>
        <begin position="6"/>
        <end position="26"/>
    </location>
</feature>
<reference evidence="8" key="1">
    <citation type="journal article" date="2019" name="Int. J. Syst. Evol. Microbiol.">
        <title>The Global Catalogue of Microorganisms (GCM) 10K type strain sequencing project: providing services to taxonomists for standard genome sequencing and annotation.</title>
        <authorList>
            <consortium name="The Broad Institute Genomics Platform"/>
            <consortium name="The Broad Institute Genome Sequencing Center for Infectious Disease"/>
            <person name="Wu L."/>
            <person name="Ma J."/>
        </authorList>
    </citation>
    <scope>NUCLEOTIDE SEQUENCE [LARGE SCALE GENOMIC DNA]</scope>
    <source>
        <strain evidence="8">JCM 17066</strain>
    </source>
</reference>
<dbReference type="Proteomes" id="UP001596045">
    <property type="component" value="Unassembled WGS sequence"/>
</dbReference>
<proteinExistence type="predicted"/>
<keyword evidence="5 6" id="KW-0472">Membrane</keyword>
<keyword evidence="8" id="KW-1185">Reference proteome</keyword>
<evidence type="ECO:0000313" key="7">
    <source>
        <dbReference type="EMBL" id="MFC5472483.1"/>
    </source>
</evidence>
<protein>
    <submittedName>
        <fullName evidence="7">Branched-chain amino acid ABC transporter permease</fullName>
    </submittedName>
</protein>
<name>A0ABW0M2Z4_9BURK</name>
<dbReference type="InterPro" id="IPR043428">
    <property type="entry name" value="LivM-like"/>
</dbReference>
<organism evidence="7 8">
    <name type="scientific">Paraherbaspirillum soli</name>
    <dbReference type="NCBI Taxonomy" id="631222"/>
    <lineage>
        <taxon>Bacteria</taxon>
        <taxon>Pseudomonadati</taxon>
        <taxon>Pseudomonadota</taxon>
        <taxon>Betaproteobacteria</taxon>
        <taxon>Burkholderiales</taxon>
        <taxon>Oxalobacteraceae</taxon>
        <taxon>Paraherbaspirillum</taxon>
    </lineage>
</organism>
<keyword evidence="4 6" id="KW-1133">Transmembrane helix</keyword>
<evidence type="ECO:0000256" key="3">
    <source>
        <dbReference type="ARBA" id="ARBA00022692"/>
    </source>
</evidence>
<keyword evidence="3 6" id="KW-0812">Transmembrane</keyword>
<accession>A0ABW0M2Z4</accession>
<feature type="transmembrane region" description="Helical" evidence="6">
    <location>
        <begin position="85"/>
        <end position="105"/>
    </location>
</feature>
<feature type="transmembrane region" description="Helical" evidence="6">
    <location>
        <begin position="140"/>
        <end position="159"/>
    </location>
</feature>
<dbReference type="PANTHER" id="PTHR30482:SF10">
    <property type="entry name" value="HIGH-AFFINITY BRANCHED-CHAIN AMINO ACID TRANSPORT PROTEIN BRAE"/>
    <property type="match status" value="1"/>
</dbReference>
<dbReference type="Pfam" id="PF02653">
    <property type="entry name" value="BPD_transp_2"/>
    <property type="match status" value="1"/>
</dbReference>
<dbReference type="PANTHER" id="PTHR30482">
    <property type="entry name" value="HIGH-AFFINITY BRANCHED-CHAIN AMINO ACID TRANSPORT SYSTEM PERMEASE"/>
    <property type="match status" value="1"/>
</dbReference>
<sequence>MDEYALGILANMGLLSFLALSAYVLLIGGEMSFGQQAFFAIGGYAGGMATVVATLPLSLALVLAALVGALAAGALSLVTLRLRGLYFSMSTLAAAEAVRIFFALFSWQSTNGQGQAIGPDGSAGFGGIRYLFEHGLGQSGFVLLIYGVLLLVLVALYWSERAQFGVALRMVGEDPELAGVFGINVRKVKLSAAAAAGAIAALGGALYAHYNTYIEPGNFDMMLGIHGLSYALIGGLGTPLGPLLGVAADILLLEGSRIFQGYRMIAFGGIVALFLIVRPRGLLDERMVYRLRTFWRRRRRREWTES</sequence>
<evidence type="ECO:0000256" key="2">
    <source>
        <dbReference type="ARBA" id="ARBA00022475"/>
    </source>
</evidence>
<feature type="transmembrane region" description="Helical" evidence="6">
    <location>
        <begin position="190"/>
        <end position="210"/>
    </location>
</feature>
<evidence type="ECO:0000313" key="8">
    <source>
        <dbReference type="Proteomes" id="UP001596045"/>
    </source>
</evidence>